<gene>
    <name evidence="1" type="ORF">GCM10025868_35530</name>
</gene>
<protein>
    <submittedName>
        <fullName evidence="1">Uncharacterized protein</fullName>
    </submittedName>
</protein>
<organism evidence="1 2">
    <name type="scientific">Angustibacter aerolatus</name>
    <dbReference type="NCBI Taxonomy" id="1162965"/>
    <lineage>
        <taxon>Bacteria</taxon>
        <taxon>Bacillati</taxon>
        <taxon>Actinomycetota</taxon>
        <taxon>Actinomycetes</taxon>
        <taxon>Kineosporiales</taxon>
        <taxon>Kineosporiaceae</taxon>
    </lineage>
</organism>
<dbReference type="EMBL" id="BSUZ01000001">
    <property type="protein sequence ID" value="GMA88303.1"/>
    <property type="molecule type" value="Genomic_DNA"/>
</dbReference>
<comment type="caution">
    <text evidence="1">The sequence shown here is derived from an EMBL/GenBank/DDBJ whole genome shotgun (WGS) entry which is preliminary data.</text>
</comment>
<accession>A0ABQ6JJC1</accession>
<proteinExistence type="predicted"/>
<keyword evidence="2" id="KW-1185">Reference proteome</keyword>
<sequence length="83" mass="9019">MPALSEAGVLADALCLTHRPVVTFARRLARDLHEHRKPPLTLVRRGLGLLRAEPRVVARQVSLGAVPCTPREALARIRALAAV</sequence>
<reference evidence="2" key="1">
    <citation type="journal article" date="2019" name="Int. J. Syst. Evol. Microbiol.">
        <title>The Global Catalogue of Microorganisms (GCM) 10K type strain sequencing project: providing services to taxonomists for standard genome sequencing and annotation.</title>
        <authorList>
            <consortium name="The Broad Institute Genomics Platform"/>
            <consortium name="The Broad Institute Genome Sequencing Center for Infectious Disease"/>
            <person name="Wu L."/>
            <person name="Ma J."/>
        </authorList>
    </citation>
    <scope>NUCLEOTIDE SEQUENCE [LARGE SCALE GENOMIC DNA]</scope>
    <source>
        <strain evidence="2">NBRC 108730</strain>
    </source>
</reference>
<name>A0ABQ6JJC1_9ACTN</name>
<evidence type="ECO:0000313" key="2">
    <source>
        <dbReference type="Proteomes" id="UP001157017"/>
    </source>
</evidence>
<evidence type="ECO:0000313" key="1">
    <source>
        <dbReference type="EMBL" id="GMA88303.1"/>
    </source>
</evidence>
<dbReference type="Proteomes" id="UP001157017">
    <property type="component" value="Unassembled WGS sequence"/>
</dbReference>